<reference evidence="2 3" key="1">
    <citation type="journal article" date="2023" name="Microbiol. Spectr.">
        <title>Symbiosis of Carpenter Bees with Uncharacterized Lactic Acid Bacteria Showing NAD Auxotrophy.</title>
        <authorList>
            <person name="Kawasaki S."/>
            <person name="Ozawa K."/>
            <person name="Mori T."/>
            <person name="Yamamoto A."/>
            <person name="Ito M."/>
            <person name="Ohkuma M."/>
            <person name="Sakamoto M."/>
            <person name="Matsutani M."/>
        </authorList>
    </citation>
    <scope>NUCLEOTIDE SEQUENCE [LARGE SCALE GENOMIC DNA]</scope>
    <source>
        <strain evidence="2 3">Kim32-2</strain>
    </source>
</reference>
<proteinExistence type="predicted"/>
<gene>
    <name evidence="2" type="ORF">KIM322_01260</name>
</gene>
<accession>A0ABN6SHU7</accession>
<name>A0ABN6SHU7_9LACO</name>
<organism evidence="2 3">
    <name type="scientific">Lactobacillus xylocopicola</name>
    <dbReference type="NCBI Taxonomy" id="2976676"/>
    <lineage>
        <taxon>Bacteria</taxon>
        <taxon>Bacillati</taxon>
        <taxon>Bacillota</taxon>
        <taxon>Bacilli</taxon>
        <taxon>Lactobacillales</taxon>
        <taxon>Lactobacillaceae</taxon>
        <taxon>Lactobacillus</taxon>
    </lineage>
</organism>
<protein>
    <submittedName>
        <fullName evidence="2">Uncharacterized protein</fullName>
    </submittedName>
</protein>
<dbReference type="Proteomes" id="UP001321741">
    <property type="component" value="Chromosome"/>
</dbReference>
<feature type="region of interest" description="Disordered" evidence="1">
    <location>
        <begin position="1"/>
        <end position="23"/>
    </location>
</feature>
<evidence type="ECO:0000313" key="3">
    <source>
        <dbReference type="Proteomes" id="UP001321741"/>
    </source>
</evidence>
<dbReference type="EMBL" id="AP026803">
    <property type="protein sequence ID" value="BDR59865.1"/>
    <property type="molecule type" value="Genomic_DNA"/>
</dbReference>
<keyword evidence="3" id="KW-1185">Reference proteome</keyword>
<sequence>MINASKNPATPTPRGDFDNNVNPPNNVHVAVNVHEHQDYIFYFNGAEFDRGTYKRAIADPNNGKFKHETDKRASDNAYVLKPQKGRGGILVVTNKKSYLYYPKLRDQVIVVEKTSDVPTTIGESK</sequence>
<evidence type="ECO:0000313" key="2">
    <source>
        <dbReference type="EMBL" id="BDR59865.1"/>
    </source>
</evidence>
<evidence type="ECO:0000256" key="1">
    <source>
        <dbReference type="SAM" id="MobiDB-lite"/>
    </source>
</evidence>